<gene>
    <name evidence="1" type="ORF">K3181_03135</name>
</gene>
<organism evidence="1 2">
    <name type="scientific">Qipengyuania mesophila</name>
    <dbReference type="NCBI Taxonomy" id="2867246"/>
    <lineage>
        <taxon>Bacteria</taxon>
        <taxon>Pseudomonadati</taxon>
        <taxon>Pseudomonadota</taxon>
        <taxon>Alphaproteobacteria</taxon>
        <taxon>Sphingomonadales</taxon>
        <taxon>Erythrobacteraceae</taxon>
        <taxon>Qipengyuania</taxon>
    </lineage>
</organism>
<proteinExistence type="predicted"/>
<keyword evidence="2" id="KW-1185">Reference proteome</keyword>
<reference evidence="1 2" key="1">
    <citation type="submission" date="2021-08" db="EMBL/GenBank/DDBJ databases">
        <title>Comparative Genomics Analysis of the Genus Qipengyuania Reveals Extensive Genetic Diversity and Metabolic Versatility, Including the Description of Fifteen Novel Species.</title>
        <authorList>
            <person name="Liu Y."/>
        </authorList>
    </citation>
    <scope>NUCLEOTIDE SEQUENCE [LARGE SCALE GENOMIC DNA]</scope>
    <source>
        <strain evidence="1 2">YG27</strain>
    </source>
</reference>
<accession>A0ABS7JS24</accession>
<evidence type="ECO:0000313" key="1">
    <source>
        <dbReference type="EMBL" id="MBX7500440.1"/>
    </source>
</evidence>
<dbReference type="Proteomes" id="UP000782554">
    <property type="component" value="Unassembled WGS sequence"/>
</dbReference>
<dbReference type="EMBL" id="JAIGNU010000001">
    <property type="protein sequence ID" value="MBX7500440.1"/>
    <property type="molecule type" value="Genomic_DNA"/>
</dbReference>
<name>A0ABS7JS24_9SPHN</name>
<comment type="caution">
    <text evidence="1">The sequence shown here is derived from an EMBL/GenBank/DDBJ whole genome shotgun (WGS) entry which is preliminary data.</text>
</comment>
<evidence type="ECO:0000313" key="2">
    <source>
        <dbReference type="Proteomes" id="UP000782554"/>
    </source>
</evidence>
<protein>
    <submittedName>
        <fullName evidence="1">DUF2924 domain-containing protein</fullName>
    </submittedName>
</protein>
<sequence>MEAALWRPSPAAFDVAASPLALLANSIRGAWGLDAATRKALRRSGPVEAEGRQFGVGARLSRTWKGREVVVVVEEDGFSWNDQRFSSLSAAATAIAGTRWNGPRFFGLRDS</sequence>
<dbReference type="Pfam" id="PF11149">
    <property type="entry name" value="DUF2924"/>
    <property type="match status" value="1"/>
</dbReference>
<dbReference type="InterPro" id="IPR021322">
    <property type="entry name" value="DUF2924"/>
</dbReference>